<name>A0A9P1BH15_9DINO</name>
<gene>
    <name evidence="3" type="ORF">C1SCF055_LOCUS957</name>
</gene>
<evidence type="ECO:0000313" key="5">
    <source>
        <dbReference type="Proteomes" id="UP001152797"/>
    </source>
</evidence>
<feature type="signal peptide" evidence="2">
    <location>
        <begin position="1"/>
        <end position="22"/>
    </location>
</feature>
<comment type="caution">
    <text evidence="3">The sequence shown here is derived from an EMBL/GenBank/DDBJ whole genome shotgun (WGS) entry which is preliminary data.</text>
</comment>
<dbReference type="EMBL" id="CAMXCT020000005">
    <property type="protein sequence ID" value="CAL1125745.1"/>
    <property type="molecule type" value="Genomic_DNA"/>
</dbReference>
<dbReference type="AlphaFoldDB" id="A0A9P1BH15"/>
<reference evidence="4" key="2">
    <citation type="submission" date="2024-04" db="EMBL/GenBank/DDBJ databases">
        <authorList>
            <person name="Chen Y."/>
            <person name="Shah S."/>
            <person name="Dougan E. K."/>
            <person name="Thang M."/>
            <person name="Chan C."/>
        </authorList>
    </citation>
    <scope>NUCLEOTIDE SEQUENCE [LARGE SCALE GENOMIC DNA]</scope>
</reference>
<reference evidence="3" key="1">
    <citation type="submission" date="2022-10" db="EMBL/GenBank/DDBJ databases">
        <authorList>
            <person name="Chen Y."/>
            <person name="Dougan E. K."/>
            <person name="Chan C."/>
            <person name="Rhodes N."/>
            <person name="Thang M."/>
        </authorList>
    </citation>
    <scope>NUCLEOTIDE SEQUENCE</scope>
</reference>
<evidence type="ECO:0000256" key="1">
    <source>
        <dbReference type="SAM" id="MobiDB-lite"/>
    </source>
</evidence>
<evidence type="ECO:0000313" key="4">
    <source>
        <dbReference type="EMBL" id="CAL1125745.1"/>
    </source>
</evidence>
<organism evidence="3">
    <name type="scientific">Cladocopium goreaui</name>
    <dbReference type="NCBI Taxonomy" id="2562237"/>
    <lineage>
        <taxon>Eukaryota</taxon>
        <taxon>Sar</taxon>
        <taxon>Alveolata</taxon>
        <taxon>Dinophyceae</taxon>
        <taxon>Suessiales</taxon>
        <taxon>Symbiodiniaceae</taxon>
        <taxon>Cladocopium</taxon>
    </lineage>
</organism>
<evidence type="ECO:0000313" key="3">
    <source>
        <dbReference type="EMBL" id="CAI3972370.1"/>
    </source>
</evidence>
<keyword evidence="5" id="KW-1185">Reference proteome</keyword>
<feature type="region of interest" description="Disordered" evidence="1">
    <location>
        <begin position="23"/>
        <end position="46"/>
    </location>
</feature>
<proteinExistence type="predicted"/>
<keyword evidence="2" id="KW-0732">Signal</keyword>
<protein>
    <submittedName>
        <fullName evidence="3">Uncharacterized protein</fullName>
    </submittedName>
</protein>
<dbReference type="InterPro" id="IPR012340">
    <property type="entry name" value="NA-bd_OB-fold"/>
</dbReference>
<dbReference type="Proteomes" id="UP001152797">
    <property type="component" value="Unassembled WGS sequence"/>
</dbReference>
<sequence length="530" mass="57673">MSVHRALLWLVIVICTKQKVESRSKTSSPAAPSKGKGGKGKAGKATLTSSSTKIELHLSATESASEVLYVEAWGVETLPWSLPPKTHPLVPLVSLSRVRDRQQICVAAVVVENPGSSERLTSNGTASVCNATIQEGMTRVRCAFWRDMADKLASVAVNTCILLYQVLVSKKPGDTASWELGLGDKDDCRMLTNIPVKDYKNCPAVATSLGCLIGVIVPGSLRKVDTVFEVIGLQVMGITSVRSETDEWLLVSCCTCKRATERRLAVRLTLADSNAQCSVVVYHDALLSTAKQLSVALGEPLQDTTFRDNEYQEVMELDLRYMEPCLVAGGNFVPDSSEKTAAQGCPVVALRDVTEEKDLGMFAFGQIDANTLRALVAFNDVNLEDDEVLQQDPNTASAIRVKRSVDCVLSENAGGTEAVPHRVKLRCAGPASAVNWMLRAQPGQVFQVVLGQTESLVEYSVLWHVPVAAERVPAATSFWKHISITESQEDGFKFDKDWSTPLKRLRGMRDGLPQEERDSAAWLGDAFMAS</sequence>
<accession>A0A9P1BH15</accession>
<dbReference type="EMBL" id="CAMXCT010000005">
    <property type="protein sequence ID" value="CAI3972370.1"/>
    <property type="molecule type" value="Genomic_DNA"/>
</dbReference>
<dbReference type="EMBL" id="CAMXCT030000005">
    <property type="protein sequence ID" value="CAL4759682.1"/>
    <property type="molecule type" value="Genomic_DNA"/>
</dbReference>
<dbReference type="Gene3D" id="2.40.50.140">
    <property type="entry name" value="Nucleic acid-binding proteins"/>
    <property type="match status" value="1"/>
</dbReference>
<feature type="chain" id="PRO_5043269434" evidence="2">
    <location>
        <begin position="23"/>
        <end position="530"/>
    </location>
</feature>
<evidence type="ECO:0000256" key="2">
    <source>
        <dbReference type="SAM" id="SignalP"/>
    </source>
</evidence>